<dbReference type="InterPro" id="IPR023996">
    <property type="entry name" value="TonB-dep_OMP_SusC/RagA"/>
</dbReference>
<feature type="domain" description="Secretin/TonB short N-terminal" evidence="8">
    <location>
        <begin position="70"/>
        <end position="120"/>
    </location>
</feature>
<dbReference type="Pfam" id="PF07660">
    <property type="entry name" value="STN"/>
    <property type="match status" value="1"/>
</dbReference>
<evidence type="ECO:0000256" key="2">
    <source>
        <dbReference type="ARBA" id="ARBA00022448"/>
    </source>
</evidence>
<keyword evidence="3 7" id="KW-1134">Transmembrane beta strand</keyword>
<keyword evidence="5 7" id="KW-0472">Membrane</keyword>
<dbReference type="PROSITE" id="PS52016">
    <property type="entry name" value="TONB_DEPENDENT_REC_3"/>
    <property type="match status" value="1"/>
</dbReference>
<dbReference type="SUPFAM" id="SSF49464">
    <property type="entry name" value="Carboxypeptidase regulatory domain-like"/>
    <property type="match status" value="1"/>
</dbReference>
<dbReference type="NCBIfam" id="TIGR04056">
    <property type="entry name" value="OMP_RagA_SusC"/>
    <property type="match status" value="1"/>
</dbReference>
<evidence type="ECO:0000259" key="8">
    <source>
        <dbReference type="Pfam" id="PF07660"/>
    </source>
</evidence>
<dbReference type="NCBIfam" id="TIGR04057">
    <property type="entry name" value="SusC_RagA_signa"/>
    <property type="match status" value="1"/>
</dbReference>
<dbReference type="Pfam" id="PF07715">
    <property type="entry name" value="Plug"/>
    <property type="match status" value="1"/>
</dbReference>
<dbReference type="Gene3D" id="2.170.130.10">
    <property type="entry name" value="TonB-dependent receptor, plug domain"/>
    <property type="match status" value="1"/>
</dbReference>
<dbReference type="Pfam" id="PF13715">
    <property type="entry name" value="CarbopepD_reg_2"/>
    <property type="match status" value="1"/>
</dbReference>
<name>A0ABR7CWV1_9BACT</name>
<evidence type="ECO:0000256" key="5">
    <source>
        <dbReference type="ARBA" id="ARBA00023136"/>
    </source>
</evidence>
<organism evidence="10 11">
    <name type="scientific">Butyricimonas hominis</name>
    <dbReference type="NCBI Taxonomy" id="2763032"/>
    <lineage>
        <taxon>Bacteria</taxon>
        <taxon>Pseudomonadati</taxon>
        <taxon>Bacteroidota</taxon>
        <taxon>Bacteroidia</taxon>
        <taxon>Bacteroidales</taxon>
        <taxon>Odoribacteraceae</taxon>
        <taxon>Butyricimonas</taxon>
    </lineage>
</organism>
<dbReference type="InterPro" id="IPR039426">
    <property type="entry name" value="TonB-dep_rcpt-like"/>
</dbReference>
<dbReference type="SUPFAM" id="SSF56935">
    <property type="entry name" value="Porins"/>
    <property type="match status" value="1"/>
</dbReference>
<comment type="similarity">
    <text evidence="7">Belongs to the TonB-dependent receptor family.</text>
</comment>
<dbReference type="InterPro" id="IPR012910">
    <property type="entry name" value="Plug_dom"/>
</dbReference>
<evidence type="ECO:0000256" key="7">
    <source>
        <dbReference type="PROSITE-ProRule" id="PRU01360"/>
    </source>
</evidence>
<dbReference type="InterPro" id="IPR037066">
    <property type="entry name" value="Plug_dom_sf"/>
</dbReference>
<evidence type="ECO:0000256" key="6">
    <source>
        <dbReference type="ARBA" id="ARBA00023237"/>
    </source>
</evidence>
<dbReference type="InterPro" id="IPR036942">
    <property type="entry name" value="Beta-barrel_TonB_sf"/>
</dbReference>
<reference evidence="10 11" key="1">
    <citation type="submission" date="2020-08" db="EMBL/GenBank/DDBJ databases">
        <title>Genome public.</title>
        <authorList>
            <person name="Liu C."/>
            <person name="Sun Q."/>
        </authorList>
    </citation>
    <scope>NUCLEOTIDE SEQUENCE [LARGE SCALE GENOMIC DNA]</scope>
    <source>
        <strain evidence="10 11">NSJ-56</strain>
    </source>
</reference>
<dbReference type="Gene3D" id="2.60.40.1120">
    <property type="entry name" value="Carboxypeptidase-like, regulatory domain"/>
    <property type="match status" value="1"/>
</dbReference>
<keyword evidence="11" id="KW-1185">Reference proteome</keyword>
<evidence type="ECO:0000256" key="1">
    <source>
        <dbReference type="ARBA" id="ARBA00004571"/>
    </source>
</evidence>
<gene>
    <name evidence="10" type="ORF">H8S64_03530</name>
</gene>
<sequence>MKKKRTSCLFLGRVREKNWKIMRLTVFFVMFFVFSVAAEGLGQEQNVTLKLTKVSLYELFDAIHKQTGLRFLYNAEQMNEIPTVDVDVENKKVKDVLADVLAGSSLTFKYDKDVVMLVKKTAVVQQKSVRVVGLVTDVKKAPLPGVTVMVKGLSIGTATDKDGKYRLQIPNLDEFSLVFSFVGMETVEMKYQGKDTINVVMKEVLNTMEEIVVTGYQSINRRYMVGAYNSVKADDIMMPNYSSLDQMLQGRVAGMIVMNTSSRVGTSPKIQIRGASTLLGNTDPLWVVDGIIQADPIKLTATAVMTQDLSTIIGNQISWLNPQDIETITVLKDASATAIYGSKASNGVIVITTKRGKADRMTVNYSGNFSFTARPTYDRFNLMNSQERVTFADETIEEGSFYTYKPIKQMDVYEGLYRMFLEKDISRTDFLKRKQELESVNTNWLKLLTRNAFSHQHSVSVSGGSEKFTYNASMGYTKENGQETGNDNERYTGRIAFNAKLRNNITLDVTANGTSVLTNGFGPGVNPMDYALSTSRAIPAYDAHGDLLFYQQRASYTYNGNVESLGYNIINERDNSGSKVRNFTIASSVDFKWEIISGLTYQFTGGYNHYTKNSEVEALERTYYIAKEYRGYDYGSKGTGDPEFKAAMLPYGGSLYTNEITQASYNVQNKLLYSKTFDTDHRLNVMLGMEVRSNRNMTLENMVWGYMPERGYKLARPTDFDKLVPINAPYAAQKPLGPLEDIYSVYGRPSWNKSDQTDNYFSWFGTLAYSYKNRYVLNANIRNDMSNRFGQDVKKRLDPTYSFGLLWRVTEEPFMASTLDWLNNAAFRVTYGIQGNALSNKSMDLILNRESIDNTYQQYWSSVADLPNPHLSWERTTSWNLGLDLELFRMFNVTAEYYTRSSNAIVMQDVAYEYGKTSLELNGGLIDNKGLEFTVAFTPVRTKDFAVSVSLNSSKNWNKAKSATKANPKYYELLNAKTTELAKKGYPVGSFWSFSFKGLSDEDGRPVFNYMDVPEEERDANMDPTKFMVWSGQKDPYFTGGLNLGIRYKSFVLSSDFALILGGKKRLPNPYGSFLSGKVPEPYSNLSRDLLKRWKKPGDETKTNIPALTRGIIDPKIMLPDKTELNWYSIWGNSDALVVDASFLRCRQINLTWNMPLDLCKRVGIKTLALSATVNNVFVIANKRFDGYDPELMTNGVQSVIPQTYSLGINVGF</sequence>
<evidence type="ECO:0000313" key="10">
    <source>
        <dbReference type="EMBL" id="MBC5620166.1"/>
    </source>
</evidence>
<dbReference type="Gene3D" id="2.40.170.20">
    <property type="entry name" value="TonB-dependent receptor, beta-barrel domain"/>
    <property type="match status" value="1"/>
</dbReference>
<protein>
    <submittedName>
        <fullName evidence="10">SusC/RagA family TonB-linked outer membrane protein</fullName>
    </submittedName>
</protein>
<evidence type="ECO:0000259" key="9">
    <source>
        <dbReference type="Pfam" id="PF07715"/>
    </source>
</evidence>
<evidence type="ECO:0000313" key="11">
    <source>
        <dbReference type="Proteomes" id="UP000646484"/>
    </source>
</evidence>
<keyword evidence="2 7" id="KW-0813">Transport</keyword>
<dbReference type="InterPro" id="IPR011662">
    <property type="entry name" value="Secretin/TonB_short_N"/>
</dbReference>
<keyword evidence="4 7" id="KW-0812">Transmembrane</keyword>
<proteinExistence type="inferred from homology"/>
<accession>A0ABR7CWV1</accession>
<dbReference type="InterPro" id="IPR008969">
    <property type="entry name" value="CarboxyPept-like_regulatory"/>
</dbReference>
<keyword evidence="6 7" id="KW-0998">Cell outer membrane</keyword>
<evidence type="ECO:0000256" key="4">
    <source>
        <dbReference type="ARBA" id="ARBA00022692"/>
    </source>
</evidence>
<comment type="subcellular location">
    <subcellularLocation>
        <location evidence="1 7">Cell outer membrane</location>
        <topology evidence="1 7">Multi-pass membrane protein</topology>
    </subcellularLocation>
</comment>
<dbReference type="EMBL" id="JACOOH010000001">
    <property type="protein sequence ID" value="MBC5620166.1"/>
    <property type="molecule type" value="Genomic_DNA"/>
</dbReference>
<comment type="caution">
    <text evidence="10">The sequence shown here is derived from an EMBL/GenBank/DDBJ whole genome shotgun (WGS) entry which is preliminary data.</text>
</comment>
<feature type="domain" description="TonB-dependent receptor plug" evidence="9">
    <location>
        <begin position="226"/>
        <end position="348"/>
    </location>
</feature>
<dbReference type="InterPro" id="IPR023997">
    <property type="entry name" value="TonB-dep_OMP_SusC/RagA_CS"/>
</dbReference>
<evidence type="ECO:0000256" key="3">
    <source>
        <dbReference type="ARBA" id="ARBA00022452"/>
    </source>
</evidence>
<dbReference type="Proteomes" id="UP000646484">
    <property type="component" value="Unassembled WGS sequence"/>
</dbReference>